<dbReference type="InterPro" id="IPR043502">
    <property type="entry name" value="DNA/RNA_pol_sf"/>
</dbReference>
<feature type="region of interest" description="Disordered" evidence="2">
    <location>
        <begin position="21"/>
        <end position="47"/>
    </location>
</feature>
<dbReference type="InterPro" id="IPR053134">
    <property type="entry name" value="RNA-dir_DNA_polymerase"/>
</dbReference>
<comment type="caution">
    <text evidence="4">The sequence shown here is derived from an EMBL/GenBank/DDBJ whole genome shotgun (WGS) entry which is preliminary data.</text>
</comment>
<accession>A0A6L2MBZ9</accession>
<evidence type="ECO:0000256" key="1">
    <source>
        <dbReference type="SAM" id="Coils"/>
    </source>
</evidence>
<dbReference type="Gene3D" id="3.30.70.270">
    <property type="match status" value="1"/>
</dbReference>
<sequence length="465" mass="52541">MSTSTSPIIVPSDFNVEDAFSSTTTPNYTLASPDYSSASPGNTFSDPSEDLSKDLWASLDISPFHDDLYKKVMQAYNASSNESLIPPRAPIAPPTVLPPSPVLPLSPILETELQEARTQIAGLQREQMGHEDEIVLARVRISTLEMIIKDIQNLRLPDESILIRVRMAPKRTSTSVVPAMTHAAIRKLVTASVAITLEAQAANMANADNTNRNTEPRKAHVARKYSYKDNCTKDCKVKFATGTLTEEALSWWNSFAQPIGIEKAYKITSFDVIIGMDWLSKYHARIICDEKVVHIPINDETLIIRGDQRAAPVARAPYRLAPSEMQKLSNQLQELADRGNHQLRDRDEDIPKTAFRTSYEHYEFQVIPFGLTNAPAVFMDLMNHVCKPYLDKFVIVFIDDILIHSRNKEEHENHLRIILELLRKEKLYAKFSKCDLWINIVQFLRHIIDSQGIHVDPAKIEAVKN</sequence>
<dbReference type="Pfam" id="PF08284">
    <property type="entry name" value="RVP_2"/>
    <property type="match status" value="1"/>
</dbReference>
<keyword evidence="1" id="KW-0175">Coiled coil</keyword>
<keyword evidence="4" id="KW-0548">Nucleotidyltransferase</keyword>
<keyword evidence="4" id="KW-0808">Transferase</keyword>
<feature type="domain" description="Reverse transcriptase" evidence="3">
    <location>
        <begin position="347"/>
        <end position="444"/>
    </location>
</feature>
<protein>
    <submittedName>
        <fullName evidence="4">Reverse transcriptase domain-containing protein</fullName>
    </submittedName>
</protein>
<dbReference type="CDD" id="cd01647">
    <property type="entry name" value="RT_LTR"/>
    <property type="match status" value="1"/>
</dbReference>
<proteinExistence type="predicted"/>
<evidence type="ECO:0000256" key="2">
    <source>
        <dbReference type="SAM" id="MobiDB-lite"/>
    </source>
</evidence>
<feature type="coiled-coil region" evidence="1">
    <location>
        <begin position="106"/>
        <end position="133"/>
    </location>
</feature>
<dbReference type="InterPro" id="IPR043128">
    <property type="entry name" value="Rev_trsase/Diguanyl_cyclase"/>
</dbReference>
<name>A0A6L2MBZ9_TANCI</name>
<dbReference type="InterPro" id="IPR000477">
    <property type="entry name" value="RT_dom"/>
</dbReference>
<dbReference type="GO" id="GO:0003964">
    <property type="term" value="F:RNA-directed DNA polymerase activity"/>
    <property type="evidence" value="ECO:0007669"/>
    <property type="project" value="UniProtKB-KW"/>
</dbReference>
<dbReference type="PANTHER" id="PTHR24559:SF427">
    <property type="entry name" value="RNA-DIRECTED DNA POLYMERASE"/>
    <property type="match status" value="1"/>
</dbReference>
<dbReference type="SUPFAM" id="SSF56672">
    <property type="entry name" value="DNA/RNA polymerases"/>
    <property type="match status" value="1"/>
</dbReference>
<evidence type="ECO:0000313" key="4">
    <source>
        <dbReference type="EMBL" id="GEU71501.1"/>
    </source>
</evidence>
<keyword evidence="4" id="KW-0695">RNA-directed DNA polymerase</keyword>
<organism evidence="4">
    <name type="scientific">Tanacetum cinerariifolium</name>
    <name type="common">Dalmatian daisy</name>
    <name type="synonym">Chrysanthemum cinerariifolium</name>
    <dbReference type="NCBI Taxonomy" id="118510"/>
    <lineage>
        <taxon>Eukaryota</taxon>
        <taxon>Viridiplantae</taxon>
        <taxon>Streptophyta</taxon>
        <taxon>Embryophyta</taxon>
        <taxon>Tracheophyta</taxon>
        <taxon>Spermatophyta</taxon>
        <taxon>Magnoliopsida</taxon>
        <taxon>eudicotyledons</taxon>
        <taxon>Gunneridae</taxon>
        <taxon>Pentapetalae</taxon>
        <taxon>asterids</taxon>
        <taxon>campanulids</taxon>
        <taxon>Asterales</taxon>
        <taxon>Asteraceae</taxon>
        <taxon>Asteroideae</taxon>
        <taxon>Anthemideae</taxon>
        <taxon>Anthemidinae</taxon>
        <taxon>Tanacetum</taxon>
    </lineage>
</organism>
<evidence type="ECO:0000259" key="3">
    <source>
        <dbReference type="Pfam" id="PF00078"/>
    </source>
</evidence>
<dbReference type="AlphaFoldDB" id="A0A6L2MBZ9"/>
<feature type="compositionally biased region" description="Polar residues" evidence="2">
    <location>
        <begin position="21"/>
        <end position="46"/>
    </location>
</feature>
<gene>
    <name evidence="4" type="ORF">Tci_043479</name>
</gene>
<dbReference type="Pfam" id="PF00078">
    <property type="entry name" value="RVT_1"/>
    <property type="match status" value="1"/>
</dbReference>
<dbReference type="PANTHER" id="PTHR24559">
    <property type="entry name" value="TRANSPOSON TY3-I GAG-POL POLYPROTEIN"/>
    <property type="match status" value="1"/>
</dbReference>
<reference evidence="4" key="1">
    <citation type="journal article" date="2019" name="Sci. Rep.">
        <title>Draft genome of Tanacetum cinerariifolium, the natural source of mosquito coil.</title>
        <authorList>
            <person name="Yamashiro T."/>
            <person name="Shiraishi A."/>
            <person name="Satake H."/>
            <person name="Nakayama K."/>
        </authorList>
    </citation>
    <scope>NUCLEOTIDE SEQUENCE</scope>
</reference>
<dbReference type="EMBL" id="BKCJ010006316">
    <property type="protein sequence ID" value="GEU71501.1"/>
    <property type="molecule type" value="Genomic_DNA"/>
</dbReference>
<dbReference type="Gene3D" id="3.10.10.10">
    <property type="entry name" value="HIV Type 1 Reverse Transcriptase, subunit A, domain 1"/>
    <property type="match status" value="1"/>
</dbReference>